<gene>
    <name evidence="1" type="ORF">F7O84_07595</name>
</gene>
<accession>A0A7V7QIU6</accession>
<dbReference type="OrthoDB" id="1839607at2"/>
<evidence type="ECO:0008006" key="3">
    <source>
        <dbReference type="Google" id="ProtNLM"/>
    </source>
</evidence>
<dbReference type="Gene3D" id="3.30.559.30">
    <property type="entry name" value="Nonribosomal peptide synthetase, condensation domain"/>
    <property type="match status" value="1"/>
</dbReference>
<protein>
    <recommendedName>
        <fullName evidence="3">Condensation domain-containing protein</fullName>
    </recommendedName>
</protein>
<dbReference type="PANTHER" id="PTHR28037">
    <property type="entry name" value="ALCOHOL O-ACETYLTRANSFERASE 1-RELATED"/>
    <property type="match status" value="1"/>
</dbReference>
<reference evidence="1 2" key="2">
    <citation type="submission" date="2020-02" db="EMBL/GenBank/DDBJ databases">
        <title>Candidatus Galacturonibacter soehngenii shows hetero-acetogenic catabolism of galacturonic acid but lacks a canonical carbon monoxide dehydrogenase/acetyl-CoA synthase complex.</title>
        <authorList>
            <person name="Diender M."/>
            <person name="Stouten G.R."/>
            <person name="Petersen J.F."/>
            <person name="Nielsen P.H."/>
            <person name="Dueholm M.S."/>
            <person name="Pronk J.T."/>
            <person name="Van Loosdrecht M.C.M."/>
        </authorList>
    </citation>
    <scope>NUCLEOTIDE SEQUENCE [LARGE SCALE GENOMIC DNA]</scope>
    <source>
        <strain evidence="1">GalUA</strain>
    </source>
</reference>
<dbReference type="AlphaFoldDB" id="A0A7V7QIU6"/>
<sequence>MNRRLRKGGGMEKIKRVKIDKERTWVFSPVSNIAFKVDIGGRISQEQLKKAIKNTIQQYEMFHQKIVLDESGIAYYEETNVLNPTIRPMNLEWSEVIKEQEKIPLRIDQGELIRFFYSQKEECMSLLIVAHHIAGDGMSFIYFLQDILRSLAGRKIEYKKLQLFDMDALPKKTKLQAPTTWLKKHMNKQWSRTGRKFDFEEYYQMYKQCWKNRETLVYTYQLKEENYDLLYQYAKANQVTINTLLTTALIKVSGELCDVGMAASIREKDFTGMGNYATGISIKYKYKEKYDFLWNAKMVQKRIYSKLNNTSKKYFLLQFMRNIEPTLIDAVYFNACGNYENKIAKTFSKMFGYDGNPKGISITNLTQLPIESKYNDIELKDLIFIPPIVLNAKRIIGVASLGKNMRLSLHINNDENVGVNSDFFYKAMEFLTNEIGK</sequence>
<organism evidence="1 2">
    <name type="scientific">Candidatus Galacturonatibacter soehngenii</name>
    <dbReference type="NCBI Taxonomy" id="2307010"/>
    <lineage>
        <taxon>Bacteria</taxon>
        <taxon>Bacillati</taxon>
        <taxon>Bacillota</taxon>
        <taxon>Clostridia</taxon>
        <taxon>Lachnospirales</taxon>
        <taxon>Lachnospiraceae</taxon>
        <taxon>Candidatus Galacturonatibacter</taxon>
    </lineage>
</organism>
<name>A0A7V7QIU6_9FIRM</name>
<keyword evidence="2" id="KW-1185">Reference proteome</keyword>
<comment type="caution">
    <text evidence="1">The sequence shown here is derived from an EMBL/GenBank/DDBJ whole genome shotgun (WGS) entry which is preliminary data.</text>
</comment>
<reference evidence="1 2" key="1">
    <citation type="submission" date="2019-09" db="EMBL/GenBank/DDBJ databases">
        <authorList>
            <person name="Valk L.C."/>
        </authorList>
    </citation>
    <scope>NUCLEOTIDE SEQUENCE [LARGE SCALE GENOMIC DNA]</scope>
    <source>
        <strain evidence="1">GalUA</strain>
    </source>
</reference>
<dbReference type="InterPro" id="IPR052058">
    <property type="entry name" value="Alcohol_O-acetyltransferase"/>
</dbReference>
<evidence type="ECO:0000313" key="1">
    <source>
        <dbReference type="EMBL" id="KAB1437467.1"/>
    </source>
</evidence>
<proteinExistence type="predicted"/>
<dbReference type="Gene3D" id="3.30.559.10">
    <property type="entry name" value="Chloramphenicol acetyltransferase-like domain"/>
    <property type="match status" value="1"/>
</dbReference>
<dbReference type="InterPro" id="IPR023213">
    <property type="entry name" value="CAT-like_dom_sf"/>
</dbReference>
<dbReference type="Proteomes" id="UP000461768">
    <property type="component" value="Unassembled WGS sequence"/>
</dbReference>
<evidence type="ECO:0000313" key="2">
    <source>
        <dbReference type="Proteomes" id="UP000461768"/>
    </source>
</evidence>
<dbReference type="EMBL" id="WAGX01000005">
    <property type="protein sequence ID" value="KAB1437467.1"/>
    <property type="molecule type" value="Genomic_DNA"/>
</dbReference>
<dbReference type="SUPFAM" id="SSF52777">
    <property type="entry name" value="CoA-dependent acyltransferases"/>
    <property type="match status" value="2"/>
</dbReference>
<dbReference type="PANTHER" id="PTHR28037:SF1">
    <property type="entry name" value="ALCOHOL O-ACETYLTRANSFERASE 1-RELATED"/>
    <property type="match status" value="1"/>
</dbReference>